<reference evidence="2" key="1">
    <citation type="submission" date="2023-03" db="EMBL/GenBank/DDBJ databases">
        <title>Massive genome expansion in bonnet fungi (Mycena s.s.) driven by repeated elements and novel gene families across ecological guilds.</title>
        <authorList>
            <consortium name="Lawrence Berkeley National Laboratory"/>
            <person name="Harder C.B."/>
            <person name="Miyauchi S."/>
            <person name="Viragh M."/>
            <person name="Kuo A."/>
            <person name="Thoen E."/>
            <person name="Andreopoulos B."/>
            <person name="Lu D."/>
            <person name="Skrede I."/>
            <person name="Drula E."/>
            <person name="Henrissat B."/>
            <person name="Morin E."/>
            <person name="Kohler A."/>
            <person name="Barry K."/>
            <person name="LaButti K."/>
            <person name="Morin E."/>
            <person name="Salamov A."/>
            <person name="Lipzen A."/>
            <person name="Mereny Z."/>
            <person name="Hegedus B."/>
            <person name="Baldrian P."/>
            <person name="Stursova M."/>
            <person name="Weitz H."/>
            <person name="Taylor A."/>
            <person name="Grigoriev I.V."/>
            <person name="Nagy L.G."/>
            <person name="Martin F."/>
            <person name="Kauserud H."/>
        </authorList>
    </citation>
    <scope>NUCLEOTIDE SEQUENCE</scope>
    <source>
        <strain evidence="2">CBHHK182m</strain>
    </source>
</reference>
<evidence type="ECO:0000313" key="2">
    <source>
        <dbReference type="EMBL" id="KAJ7710315.1"/>
    </source>
</evidence>
<accession>A0AAD7MCN8</accession>
<keyword evidence="1" id="KW-0472">Membrane</keyword>
<evidence type="ECO:0000256" key="1">
    <source>
        <dbReference type="SAM" id="Phobius"/>
    </source>
</evidence>
<dbReference type="AlphaFoldDB" id="A0AAD7MCN8"/>
<evidence type="ECO:0000313" key="3">
    <source>
        <dbReference type="Proteomes" id="UP001215598"/>
    </source>
</evidence>
<evidence type="ECO:0008006" key="4">
    <source>
        <dbReference type="Google" id="ProtNLM"/>
    </source>
</evidence>
<comment type="caution">
    <text evidence="2">The sequence shown here is derived from an EMBL/GenBank/DDBJ whole genome shotgun (WGS) entry which is preliminary data.</text>
</comment>
<keyword evidence="1" id="KW-1133">Transmembrane helix</keyword>
<sequence>MGSLVWRRAFSLLPHKVGLCCAFFFAFSSWFFFLCFALSFRFLVSVPLPSSFIYFLSFARFEKRGMGTERARG</sequence>
<keyword evidence="3" id="KW-1185">Reference proteome</keyword>
<dbReference type="EMBL" id="JARKIB010000408">
    <property type="protein sequence ID" value="KAJ7710315.1"/>
    <property type="molecule type" value="Genomic_DNA"/>
</dbReference>
<dbReference type="Proteomes" id="UP001215598">
    <property type="component" value="Unassembled WGS sequence"/>
</dbReference>
<keyword evidence="1" id="KW-0812">Transmembrane</keyword>
<gene>
    <name evidence="2" type="ORF">B0H16DRAFT_1629921</name>
</gene>
<feature type="transmembrane region" description="Helical" evidence="1">
    <location>
        <begin position="12"/>
        <end position="32"/>
    </location>
</feature>
<organism evidence="2 3">
    <name type="scientific">Mycena metata</name>
    <dbReference type="NCBI Taxonomy" id="1033252"/>
    <lineage>
        <taxon>Eukaryota</taxon>
        <taxon>Fungi</taxon>
        <taxon>Dikarya</taxon>
        <taxon>Basidiomycota</taxon>
        <taxon>Agaricomycotina</taxon>
        <taxon>Agaricomycetes</taxon>
        <taxon>Agaricomycetidae</taxon>
        <taxon>Agaricales</taxon>
        <taxon>Marasmiineae</taxon>
        <taxon>Mycenaceae</taxon>
        <taxon>Mycena</taxon>
    </lineage>
</organism>
<protein>
    <recommendedName>
        <fullName evidence="4">Transmembrane protein</fullName>
    </recommendedName>
</protein>
<feature type="transmembrane region" description="Helical" evidence="1">
    <location>
        <begin position="38"/>
        <end position="56"/>
    </location>
</feature>
<name>A0AAD7MCN8_9AGAR</name>
<proteinExistence type="predicted"/>